<dbReference type="InterPro" id="IPR006148">
    <property type="entry name" value="Glc/Gal-6P_isomerase"/>
</dbReference>
<comment type="caution">
    <text evidence="9">The sequence shown here is derived from an EMBL/GenBank/DDBJ whole genome shotgun (WGS) entry which is preliminary data.</text>
</comment>
<evidence type="ECO:0000256" key="2">
    <source>
        <dbReference type="ARBA" id="ARBA00002681"/>
    </source>
</evidence>
<dbReference type="GO" id="GO:0006098">
    <property type="term" value="P:pentose-phosphate shunt"/>
    <property type="evidence" value="ECO:0007669"/>
    <property type="project" value="UniProtKB-UniPathway"/>
</dbReference>
<dbReference type="CDD" id="cd01400">
    <property type="entry name" value="6PGL"/>
    <property type="match status" value="1"/>
</dbReference>
<dbReference type="InterPro" id="IPR037171">
    <property type="entry name" value="NagB/RpiA_transferase-like"/>
</dbReference>
<evidence type="ECO:0000256" key="4">
    <source>
        <dbReference type="ARBA" id="ARBA00010662"/>
    </source>
</evidence>
<evidence type="ECO:0000313" key="9">
    <source>
        <dbReference type="EMBL" id="NOT34238.1"/>
    </source>
</evidence>
<dbReference type="Proteomes" id="UP000580839">
    <property type="component" value="Unassembled WGS sequence"/>
</dbReference>
<dbReference type="InterPro" id="IPR005900">
    <property type="entry name" value="6-phosphogluconolactonase_DevB"/>
</dbReference>
<dbReference type="PANTHER" id="PTHR11054">
    <property type="entry name" value="6-PHOSPHOGLUCONOLACTONASE"/>
    <property type="match status" value="1"/>
</dbReference>
<dbReference type="GO" id="GO:0005975">
    <property type="term" value="P:carbohydrate metabolic process"/>
    <property type="evidence" value="ECO:0007669"/>
    <property type="project" value="UniProtKB-UniRule"/>
</dbReference>
<dbReference type="Pfam" id="PF01182">
    <property type="entry name" value="Glucosamine_iso"/>
    <property type="match status" value="1"/>
</dbReference>
<dbReference type="GO" id="GO:0017057">
    <property type="term" value="F:6-phosphogluconolactonase activity"/>
    <property type="evidence" value="ECO:0007669"/>
    <property type="project" value="UniProtKB-UniRule"/>
</dbReference>
<evidence type="ECO:0000259" key="8">
    <source>
        <dbReference type="Pfam" id="PF01182"/>
    </source>
</evidence>
<evidence type="ECO:0000256" key="5">
    <source>
        <dbReference type="ARBA" id="ARBA00013198"/>
    </source>
</evidence>
<protein>
    <recommendedName>
        <fullName evidence="6 7">6-phosphogluconolactonase</fullName>
        <shortName evidence="7">6PGL</shortName>
        <ecNumber evidence="5 7">3.1.1.31</ecNumber>
    </recommendedName>
</protein>
<dbReference type="InterPro" id="IPR039104">
    <property type="entry name" value="6PGL"/>
</dbReference>
<keyword evidence="7 9" id="KW-0378">Hydrolase</keyword>
<dbReference type="UniPathway" id="UPA00115">
    <property type="reaction ID" value="UER00409"/>
</dbReference>
<organism evidence="9 10">
    <name type="scientific">Eiseniibacteriota bacterium</name>
    <dbReference type="NCBI Taxonomy" id="2212470"/>
    <lineage>
        <taxon>Bacteria</taxon>
        <taxon>Candidatus Eiseniibacteriota</taxon>
    </lineage>
</organism>
<comment type="catalytic activity">
    <reaction evidence="1 7">
        <text>6-phospho-D-glucono-1,5-lactone + H2O = 6-phospho-D-gluconate + H(+)</text>
        <dbReference type="Rhea" id="RHEA:12556"/>
        <dbReference type="ChEBI" id="CHEBI:15377"/>
        <dbReference type="ChEBI" id="CHEBI:15378"/>
        <dbReference type="ChEBI" id="CHEBI:57955"/>
        <dbReference type="ChEBI" id="CHEBI:58759"/>
        <dbReference type="EC" id="3.1.1.31"/>
    </reaction>
</comment>
<evidence type="ECO:0000256" key="7">
    <source>
        <dbReference type="RuleBase" id="RU365095"/>
    </source>
</evidence>
<gene>
    <name evidence="7 9" type="primary">pgl</name>
    <name evidence="9" type="ORF">HOP12_08730</name>
</gene>
<comment type="similarity">
    <text evidence="4 7">Belongs to the glucosamine/galactosamine-6-phosphate isomerase family. 6-phosphogluconolactonase subfamily.</text>
</comment>
<dbReference type="AlphaFoldDB" id="A0A849SET5"/>
<feature type="domain" description="Glucosamine/galactosamine-6-phosphate isomerase" evidence="8">
    <location>
        <begin position="14"/>
        <end position="221"/>
    </location>
</feature>
<evidence type="ECO:0000256" key="3">
    <source>
        <dbReference type="ARBA" id="ARBA00004961"/>
    </source>
</evidence>
<evidence type="ECO:0000313" key="10">
    <source>
        <dbReference type="Proteomes" id="UP000580839"/>
    </source>
</evidence>
<name>A0A849SET5_UNCEI</name>
<dbReference type="Gene3D" id="3.40.50.1360">
    <property type="match status" value="1"/>
</dbReference>
<evidence type="ECO:0000256" key="6">
    <source>
        <dbReference type="ARBA" id="ARBA00020337"/>
    </source>
</evidence>
<evidence type="ECO:0000256" key="1">
    <source>
        <dbReference type="ARBA" id="ARBA00000832"/>
    </source>
</evidence>
<accession>A0A849SET5</accession>
<dbReference type="PANTHER" id="PTHR11054:SF0">
    <property type="entry name" value="6-PHOSPHOGLUCONOLACTONASE"/>
    <property type="match status" value="1"/>
</dbReference>
<proteinExistence type="inferred from homology"/>
<dbReference type="NCBIfam" id="TIGR01198">
    <property type="entry name" value="pgl"/>
    <property type="match status" value="1"/>
</dbReference>
<comment type="pathway">
    <text evidence="3 7">Carbohydrate degradation; pentose phosphate pathway; D-ribulose 5-phosphate from D-glucose 6-phosphate (oxidative stage): step 2/3.</text>
</comment>
<comment type="function">
    <text evidence="2 7">Hydrolysis of 6-phosphogluconolactone to 6-phosphogluconate.</text>
</comment>
<dbReference type="EMBL" id="JABFRW010000103">
    <property type="protein sequence ID" value="NOT34238.1"/>
    <property type="molecule type" value="Genomic_DNA"/>
</dbReference>
<dbReference type="SUPFAM" id="SSF100950">
    <property type="entry name" value="NagB/RpiA/CoA transferase-like"/>
    <property type="match status" value="1"/>
</dbReference>
<reference evidence="9 10" key="1">
    <citation type="submission" date="2020-04" db="EMBL/GenBank/DDBJ databases">
        <title>Metagenomic profiling of ammonia- and methane-oxidizing microorganisms in a Dutch drinking water treatment plant.</title>
        <authorList>
            <person name="Poghosyan L."/>
            <person name="Leucker S."/>
        </authorList>
    </citation>
    <scope>NUCLEOTIDE SEQUENCE [LARGE SCALE GENOMIC DNA]</scope>
    <source>
        <strain evidence="9">S-RSF-IL-03</strain>
    </source>
</reference>
<dbReference type="EC" id="3.1.1.31" evidence="5 7"/>
<sequence>MTVGGPRVHRCESAADAGREVAHRLLHHFEDSIEQGARIRLGVCGGRSIVPVLQALVVGADREQWRWRQWDLFLTDERAVPRGDAERNDALIEREFVVPLGASPVVLHRMAAEASDLEAAALDYDRQLAAPLHAVILGLGEDGHVASLFPGSPWLRESERRVGVVLDSPKPPARRLTLTSRAITETPLRLVLGFGAAKAAAVRRSLAIHGDVLETPARIARDGVWFVDAASAGG</sequence>